<feature type="transmembrane region" description="Helical" evidence="1">
    <location>
        <begin position="59"/>
        <end position="81"/>
    </location>
</feature>
<evidence type="ECO:0000313" key="3">
    <source>
        <dbReference type="Proteomes" id="UP001174936"/>
    </source>
</evidence>
<comment type="caution">
    <text evidence="2">The sequence shown here is derived from an EMBL/GenBank/DDBJ whole genome shotgun (WGS) entry which is preliminary data.</text>
</comment>
<protein>
    <submittedName>
        <fullName evidence="2">Uncharacterized protein</fullName>
    </submittedName>
</protein>
<reference evidence="2" key="1">
    <citation type="submission" date="2023-06" db="EMBL/GenBank/DDBJ databases">
        <title>Genome-scale phylogeny and comparative genomics of the fungal order Sordariales.</title>
        <authorList>
            <consortium name="Lawrence Berkeley National Laboratory"/>
            <person name="Hensen N."/>
            <person name="Bonometti L."/>
            <person name="Westerberg I."/>
            <person name="Brannstrom I.O."/>
            <person name="Guillou S."/>
            <person name="Cros-Aarteil S."/>
            <person name="Calhoun S."/>
            <person name="Haridas S."/>
            <person name="Kuo A."/>
            <person name="Mondo S."/>
            <person name="Pangilinan J."/>
            <person name="Riley R."/>
            <person name="Labutti K."/>
            <person name="Andreopoulos B."/>
            <person name="Lipzen A."/>
            <person name="Chen C."/>
            <person name="Yanf M."/>
            <person name="Daum C."/>
            <person name="Ng V."/>
            <person name="Clum A."/>
            <person name="Steindorff A."/>
            <person name="Ohm R."/>
            <person name="Martin F."/>
            <person name="Silar P."/>
            <person name="Natvig D."/>
            <person name="Lalanne C."/>
            <person name="Gautier V."/>
            <person name="Ament-Velasquez S.L."/>
            <person name="Kruys A."/>
            <person name="Hutchinson M.I."/>
            <person name="Powell A.J."/>
            <person name="Barry K."/>
            <person name="Miller A.N."/>
            <person name="Grigoriev I.V."/>
            <person name="Debuchy R."/>
            <person name="Gladieux P."/>
            <person name="Thoren M.H."/>
            <person name="Johannesson H."/>
        </authorList>
    </citation>
    <scope>NUCLEOTIDE SEQUENCE</scope>
    <source>
        <strain evidence="2">SMH2532-1</strain>
    </source>
</reference>
<evidence type="ECO:0000256" key="1">
    <source>
        <dbReference type="SAM" id="Phobius"/>
    </source>
</evidence>
<dbReference type="EMBL" id="JAULSV010000002">
    <property type="protein sequence ID" value="KAK0652411.1"/>
    <property type="molecule type" value="Genomic_DNA"/>
</dbReference>
<accession>A0AA39YGX3</accession>
<dbReference type="AlphaFoldDB" id="A0AA39YGX3"/>
<organism evidence="2 3">
    <name type="scientific">Cercophora newfieldiana</name>
    <dbReference type="NCBI Taxonomy" id="92897"/>
    <lineage>
        <taxon>Eukaryota</taxon>
        <taxon>Fungi</taxon>
        <taxon>Dikarya</taxon>
        <taxon>Ascomycota</taxon>
        <taxon>Pezizomycotina</taxon>
        <taxon>Sordariomycetes</taxon>
        <taxon>Sordariomycetidae</taxon>
        <taxon>Sordariales</taxon>
        <taxon>Lasiosphaeriaceae</taxon>
        <taxon>Cercophora</taxon>
    </lineage>
</organism>
<keyword evidence="1" id="KW-0472">Membrane</keyword>
<proteinExistence type="predicted"/>
<evidence type="ECO:0000313" key="2">
    <source>
        <dbReference type="EMBL" id="KAK0652411.1"/>
    </source>
</evidence>
<keyword evidence="1" id="KW-1133">Transmembrane helix</keyword>
<dbReference type="Proteomes" id="UP001174936">
    <property type="component" value="Unassembled WGS sequence"/>
</dbReference>
<keyword evidence="3" id="KW-1185">Reference proteome</keyword>
<gene>
    <name evidence="2" type="ORF">B0T16DRAFT_101408</name>
</gene>
<keyword evidence="1" id="KW-0812">Transmembrane</keyword>
<name>A0AA39YGX3_9PEZI</name>
<sequence>MSQFYRIYDGKKPSADGDRQYYYYDRTLLGSDSYSFMVKSNTDAQTLTALERFELVSSLYSPGNIICWFLLLASVLVGWTVNPPRHHHQRLHRRAHHASRLCRRSYFRFIRHRRSP</sequence>